<organism evidence="3 4">
    <name type="scientific">Desulfuromusa kysingii</name>
    <dbReference type="NCBI Taxonomy" id="37625"/>
    <lineage>
        <taxon>Bacteria</taxon>
        <taxon>Pseudomonadati</taxon>
        <taxon>Thermodesulfobacteriota</taxon>
        <taxon>Desulfuromonadia</taxon>
        <taxon>Desulfuromonadales</taxon>
        <taxon>Geopsychrobacteraceae</taxon>
        <taxon>Desulfuromusa</taxon>
    </lineage>
</organism>
<dbReference type="PANTHER" id="PTHR35869">
    <property type="entry name" value="OUTER-MEMBRANE LIPOPROTEIN CARRIER PROTEIN"/>
    <property type="match status" value="1"/>
</dbReference>
<reference evidence="3 4" key="1">
    <citation type="submission" date="2016-10" db="EMBL/GenBank/DDBJ databases">
        <authorList>
            <person name="de Groot N.N."/>
        </authorList>
    </citation>
    <scope>NUCLEOTIDE SEQUENCE [LARGE SCALE GENOMIC DNA]</scope>
    <source>
        <strain evidence="3 4">DSM 7343</strain>
    </source>
</reference>
<dbReference type="Proteomes" id="UP000199409">
    <property type="component" value="Unassembled WGS sequence"/>
</dbReference>
<name>A0A1H4ANA9_9BACT</name>
<dbReference type="Pfam" id="PF03548">
    <property type="entry name" value="LolA"/>
    <property type="match status" value="1"/>
</dbReference>
<evidence type="ECO:0000256" key="2">
    <source>
        <dbReference type="SAM" id="SignalP"/>
    </source>
</evidence>
<evidence type="ECO:0000313" key="4">
    <source>
        <dbReference type="Proteomes" id="UP000199409"/>
    </source>
</evidence>
<gene>
    <name evidence="3" type="ORF">SAMN05660420_01915</name>
</gene>
<sequence>MLKVLFTYLLMLFAVPAMATAAEVKLSDVVAALETPFKAETKRSEQIYDFSANFFQESLIASIGRTQRGEGTVRFKFETASVQEAPLAKFFWEYRQPSVQEIISDGLTMWVYMPENRQVIESDLSQINAQQGENPVTFLSGLGNLSRDFSIHWGSSETTATGDYQLLLKPLKESPLIQQIEVVVSEKAVNSWLKQHKTGDIFPLLSTLVTDASGNRTAIEFRDVRVNQNLAKGLFSFQRPEGVELIDPAEQMNF</sequence>
<evidence type="ECO:0000313" key="3">
    <source>
        <dbReference type="EMBL" id="SEA37393.1"/>
    </source>
</evidence>
<keyword evidence="1 2" id="KW-0732">Signal</keyword>
<dbReference type="STRING" id="37625.SAMN05660420_01915"/>
<dbReference type="RefSeq" id="WP_092347376.1">
    <property type="nucleotide sequence ID" value="NZ_FNQN01000005.1"/>
</dbReference>
<dbReference type="PANTHER" id="PTHR35869:SF1">
    <property type="entry name" value="OUTER-MEMBRANE LIPOPROTEIN CARRIER PROTEIN"/>
    <property type="match status" value="1"/>
</dbReference>
<keyword evidence="4" id="KW-1185">Reference proteome</keyword>
<dbReference type="OrthoDB" id="9785727at2"/>
<keyword evidence="3" id="KW-0449">Lipoprotein</keyword>
<dbReference type="Gene3D" id="2.50.20.10">
    <property type="entry name" value="Lipoprotein localisation LolA/LolB/LppX"/>
    <property type="match status" value="1"/>
</dbReference>
<dbReference type="InterPro" id="IPR004564">
    <property type="entry name" value="OM_lipoprot_carrier_LolA-like"/>
</dbReference>
<dbReference type="CDD" id="cd16325">
    <property type="entry name" value="LolA"/>
    <property type="match status" value="1"/>
</dbReference>
<dbReference type="EMBL" id="FNQN01000005">
    <property type="protein sequence ID" value="SEA37393.1"/>
    <property type="molecule type" value="Genomic_DNA"/>
</dbReference>
<feature type="chain" id="PRO_5011558734" evidence="2">
    <location>
        <begin position="20"/>
        <end position="254"/>
    </location>
</feature>
<dbReference type="InterPro" id="IPR029046">
    <property type="entry name" value="LolA/LolB/LppX"/>
</dbReference>
<dbReference type="AlphaFoldDB" id="A0A1H4ANA9"/>
<evidence type="ECO:0000256" key="1">
    <source>
        <dbReference type="ARBA" id="ARBA00022729"/>
    </source>
</evidence>
<dbReference type="SUPFAM" id="SSF89392">
    <property type="entry name" value="Prokaryotic lipoproteins and lipoprotein localization factors"/>
    <property type="match status" value="1"/>
</dbReference>
<protein>
    <submittedName>
        <fullName evidence="3">Outer membrane lipoprotein carrier protein</fullName>
    </submittedName>
</protein>
<feature type="signal peptide" evidence="2">
    <location>
        <begin position="1"/>
        <end position="19"/>
    </location>
</feature>
<proteinExistence type="predicted"/>
<accession>A0A1H4ANA9</accession>